<dbReference type="InterPro" id="IPR005654">
    <property type="entry name" value="ATPase_AFG1-like"/>
</dbReference>
<dbReference type="Gene3D" id="3.40.50.300">
    <property type="entry name" value="P-loop containing nucleotide triphosphate hydrolases"/>
    <property type="match status" value="1"/>
</dbReference>
<organism evidence="3 4">
    <name type="scientific">Rhodanobacter glycinis</name>
    <dbReference type="NCBI Taxonomy" id="582702"/>
    <lineage>
        <taxon>Bacteria</taxon>
        <taxon>Pseudomonadati</taxon>
        <taxon>Pseudomonadota</taxon>
        <taxon>Gammaproteobacteria</taxon>
        <taxon>Lysobacterales</taxon>
        <taxon>Rhodanobacteraceae</taxon>
        <taxon>Rhodanobacter</taxon>
    </lineage>
</organism>
<evidence type="ECO:0000256" key="2">
    <source>
        <dbReference type="ARBA" id="ARBA00022840"/>
    </source>
</evidence>
<dbReference type="RefSeq" id="WP_092701470.1">
    <property type="nucleotide sequence ID" value="NZ_FOSR01000002.1"/>
</dbReference>
<dbReference type="GO" id="GO:0016887">
    <property type="term" value="F:ATP hydrolysis activity"/>
    <property type="evidence" value="ECO:0007669"/>
    <property type="project" value="InterPro"/>
</dbReference>
<dbReference type="NCBIfam" id="NF040713">
    <property type="entry name" value="ZapE"/>
    <property type="match status" value="1"/>
</dbReference>
<protein>
    <submittedName>
        <fullName evidence="3">Cell division protein ZapE</fullName>
    </submittedName>
</protein>
<dbReference type="Proteomes" id="UP000198725">
    <property type="component" value="Unassembled WGS sequence"/>
</dbReference>
<keyword evidence="3" id="KW-0132">Cell division</keyword>
<gene>
    <name evidence="3" type="ORF">SAMN05192579_102182</name>
</gene>
<dbReference type="PANTHER" id="PTHR12169:SF6">
    <property type="entry name" value="AFG1-LIKE ATPASE"/>
    <property type="match status" value="1"/>
</dbReference>
<keyword evidence="1" id="KW-0547">Nucleotide-binding</keyword>
<dbReference type="GO" id="GO:0005737">
    <property type="term" value="C:cytoplasm"/>
    <property type="evidence" value="ECO:0007669"/>
    <property type="project" value="TreeGrafter"/>
</dbReference>
<keyword evidence="3" id="KW-0131">Cell cycle</keyword>
<dbReference type="EMBL" id="FOSR01000002">
    <property type="protein sequence ID" value="SFK38779.1"/>
    <property type="molecule type" value="Genomic_DNA"/>
</dbReference>
<evidence type="ECO:0000256" key="1">
    <source>
        <dbReference type="ARBA" id="ARBA00022741"/>
    </source>
</evidence>
<dbReference type="Pfam" id="PF03969">
    <property type="entry name" value="AFG1_ATPase"/>
    <property type="match status" value="1"/>
</dbReference>
<keyword evidence="2" id="KW-0067">ATP-binding</keyword>
<dbReference type="PANTHER" id="PTHR12169">
    <property type="entry name" value="ATPASE N2B"/>
    <property type="match status" value="1"/>
</dbReference>
<dbReference type="AlphaFoldDB" id="A0A1I3Z5H2"/>
<evidence type="ECO:0000313" key="4">
    <source>
        <dbReference type="Proteomes" id="UP000198725"/>
    </source>
</evidence>
<dbReference type="GO" id="GO:0051301">
    <property type="term" value="P:cell division"/>
    <property type="evidence" value="ECO:0007669"/>
    <property type="project" value="UniProtKB-KW"/>
</dbReference>
<name>A0A1I3Z5H2_9GAMM</name>
<dbReference type="GO" id="GO:0032153">
    <property type="term" value="C:cell division site"/>
    <property type="evidence" value="ECO:0007669"/>
    <property type="project" value="TreeGrafter"/>
</dbReference>
<dbReference type="InterPro" id="IPR027417">
    <property type="entry name" value="P-loop_NTPase"/>
</dbReference>
<dbReference type="GO" id="GO:0005524">
    <property type="term" value="F:ATP binding"/>
    <property type="evidence" value="ECO:0007669"/>
    <property type="project" value="UniProtKB-KW"/>
</dbReference>
<evidence type="ECO:0000313" key="3">
    <source>
        <dbReference type="EMBL" id="SFK38779.1"/>
    </source>
</evidence>
<accession>A0A1I3Z5H2</accession>
<proteinExistence type="predicted"/>
<reference evidence="4" key="1">
    <citation type="submission" date="2016-10" db="EMBL/GenBank/DDBJ databases">
        <authorList>
            <person name="Varghese N."/>
            <person name="Submissions S."/>
        </authorList>
    </citation>
    <scope>NUCLEOTIDE SEQUENCE [LARGE SCALE GENOMIC DNA]</scope>
    <source>
        <strain evidence="4">MO64</strain>
    </source>
</reference>
<sequence>MSANPIAPSVRYQEGVTAHRWQADPAQLALLPEFDRLHAALCAPVAAPGNGLFGRLKSLLGNDETGAGAIPGLYLWGSVGRGKTFLMDLFAASLPHGVALRRHFHRFMAEVHEQMRELGQRQDPLVDVAAGIAQRCRVLCLDEFLVNDIGDAMILANLFESLFARGVSLVTTSNTAPANLYKDGLQRARFLPAIALIEQQCRVVEMVSAQDWRLRALSQAPVYHTPPGAEAERALARIFDGQAHGEVSEGGEIVINDRPIPLRKRADNVLWFDFDALCDGPRAVADYIALAKAGPAIIISNVPQFTIYSEDAAKRFVQLVDEFYDRHVKLVLSAAAPITELYDGERLRAEFGRTESRLIEMQSEEYLALPHRQG</sequence>
<keyword evidence="4" id="KW-1185">Reference proteome</keyword>
<dbReference type="SUPFAM" id="SSF52540">
    <property type="entry name" value="P-loop containing nucleoside triphosphate hydrolases"/>
    <property type="match status" value="1"/>
</dbReference>